<gene>
    <name evidence="1" type="ORF">BK049_14570</name>
    <name evidence="2" type="ORF">M5W27_07220</name>
</gene>
<dbReference type="PROSITE" id="PS51257">
    <property type="entry name" value="PROKAR_LIPOPROTEIN"/>
    <property type="match status" value="1"/>
</dbReference>
<dbReference type="AlphaFoldDB" id="A0AAC9IHK0"/>
<dbReference type="EMBL" id="CP017786">
    <property type="protein sequence ID" value="AOZ89805.1"/>
    <property type="molecule type" value="Genomic_DNA"/>
</dbReference>
<dbReference type="Proteomes" id="UP000177709">
    <property type="component" value="Chromosome"/>
</dbReference>
<evidence type="ECO:0000313" key="3">
    <source>
        <dbReference type="Proteomes" id="UP000177709"/>
    </source>
</evidence>
<reference evidence="2 4" key="2">
    <citation type="submission" date="2022-05" db="EMBL/GenBank/DDBJ databases">
        <title>Genome Sequencing of Bee-Associated Microbes.</title>
        <authorList>
            <person name="Dunlap C."/>
        </authorList>
    </citation>
    <scope>NUCLEOTIDE SEQUENCE [LARGE SCALE GENOMIC DNA]</scope>
    <source>
        <strain evidence="2 4">CBP-1093</strain>
    </source>
</reference>
<proteinExistence type="predicted"/>
<name>A0AAC9IHK0_9BACI</name>
<reference evidence="1 3" key="1">
    <citation type="submission" date="2016-10" db="EMBL/GenBank/DDBJ databases">
        <title>Whole genome sequence of hyper active fibrinolysis bacterium Bacillus pumilus strain VV3 isolated from fermented rice.</title>
        <authorList>
            <person name="Mariadas V.A."/>
            <person name="Vijayaraghavan P."/>
            <person name="Dhandapani V."/>
        </authorList>
    </citation>
    <scope>NUCLEOTIDE SEQUENCE [LARGE SCALE GENOMIC DNA]</scope>
    <source>
        <strain evidence="1 3">VV3</strain>
    </source>
</reference>
<evidence type="ECO:0000313" key="4">
    <source>
        <dbReference type="Proteomes" id="UP001527057"/>
    </source>
</evidence>
<keyword evidence="4" id="KW-1185">Reference proteome</keyword>
<evidence type="ECO:0000313" key="1">
    <source>
        <dbReference type="EMBL" id="AOZ89805.1"/>
    </source>
</evidence>
<sequence length="90" mass="10655">MKEDEFYGYGVNTGMGCFMDAEAALYLQVYEDKRYKEDNDFYFYEEFAEALEQNYKYTWDWLITSFHDKWTLPCLQQASATECIQAFGAG</sequence>
<accession>A0AAC9IHK0</accession>
<organism evidence="1 3">
    <name type="scientific">Bacillus xiamenensis</name>
    <dbReference type="NCBI Taxonomy" id="1178537"/>
    <lineage>
        <taxon>Bacteria</taxon>
        <taxon>Bacillati</taxon>
        <taxon>Bacillota</taxon>
        <taxon>Bacilli</taxon>
        <taxon>Bacillales</taxon>
        <taxon>Bacillaceae</taxon>
        <taxon>Bacillus</taxon>
    </lineage>
</organism>
<dbReference type="Pfam" id="PF14025">
    <property type="entry name" value="DUF4241"/>
    <property type="match status" value="1"/>
</dbReference>
<dbReference type="Proteomes" id="UP001527057">
    <property type="component" value="Unassembled WGS sequence"/>
</dbReference>
<dbReference type="InterPro" id="IPR025335">
    <property type="entry name" value="DUF4241"/>
</dbReference>
<dbReference type="KEGG" id="bxi:BK049_14570"/>
<protein>
    <submittedName>
        <fullName evidence="2">DUF4241 domain-containing protein</fullName>
    </submittedName>
</protein>
<dbReference type="EMBL" id="JAMDMH010000011">
    <property type="protein sequence ID" value="MCY9575637.1"/>
    <property type="molecule type" value="Genomic_DNA"/>
</dbReference>
<evidence type="ECO:0000313" key="2">
    <source>
        <dbReference type="EMBL" id="MCY9575637.1"/>
    </source>
</evidence>